<protein>
    <submittedName>
        <fullName evidence="2">Helix-turn-helix domain-containing protein</fullName>
    </submittedName>
</protein>
<sequence length="60" mass="6930">MRSIDREIGARLRSTRQVLGISQQILAKKIRVSFQQIQKYEKGINRLSAGMLVKICQSQR</sequence>
<evidence type="ECO:0000313" key="2">
    <source>
        <dbReference type="EMBL" id="MQW08445.1"/>
    </source>
</evidence>
<reference evidence="2" key="1">
    <citation type="journal article" date="2013" name="Genome Biol.">
        <title>Comparative genomics of the core and accessory genomes of 48 Sinorhizobium strains comprising five genospecies.</title>
        <authorList>
            <person name="Sugawara M."/>
            <person name="Epstein B."/>
            <person name="Badgley B.D."/>
            <person name="Unno T."/>
            <person name="Xu L."/>
            <person name="Reese J."/>
            <person name="Gyaneshwar P."/>
            <person name="Denny R."/>
            <person name="Mudge J."/>
            <person name="Bharti A.K."/>
            <person name="Farmer A.D."/>
            <person name="May G.D."/>
            <person name="Woodward J.E."/>
            <person name="Medigue C."/>
            <person name="Vallenet D."/>
            <person name="Lajus A."/>
            <person name="Rouy Z."/>
            <person name="Martinez-Vaz B."/>
            <person name="Tiffin P."/>
            <person name="Young N.D."/>
            <person name="Sadowsky M.J."/>
        </authorList>
    </citation>
    <scope>NUCLEOTIDE SEQUENCE</scope>
    <source>
        <strain evidence="2">M30</strain>
    </source>
</reference>
<dbReference type="RefSeq" id="WP_127525864.1">
    <property type="nucleotide sequence ID" value="NZ_CP136315.1"/>
</dbReference>
<proteinExistence type="predicted"/>
<dbReference type="AlphaFoldDB" id="A0A6A8A0U0"/>
<dbReference type="InterPro" id="IPR001387">
    <property type="entry name" value="Cro/C1-type_HTH"/>
</dbReference>
<dbReference type="PROSITE" id="PS50943">
    <property type="entry name" value="HTH_CROC1"/>
    <property type="match status" value="1"/>
</dbReference>
<dbReference type="InterPro" id="IPR010982">
    <property type="entry name" value="Lambda_DNA-bd_dom_sf"/>
</dbReference>
<dbReference type="SUPFAM" id="SSF47413">
    <property type="entry name" value="lambda repressor-like DNA-binding domains"/>
    <property type="match status" value="1"/>
</dbReference>
<gene>
    <name evidence="2" type="ORF">GHK45_33430</name>
</gene>
<feature type="domain" description="HTH cro/C1-type" evidence="1">
    <location>
        <begin position="12"/>
        <end position="57"/>
    </location>
</feature>
<comment type="caution">
    <text evidence="2">The sequence shown here is derived from an EMBL/GenBank/DDBJ whole genome shotgun (WGS) entry which is preliminary data.</text>
</comment>
<dbReference type="Gene3D" id="1.10.260.40">
    <property type="entry name" value="lambda repressor-like DNA-binding domains"/>
    <property type="match status" value="1"/>
</dbReference>
<organism evidence="2">
    <name type="scientific">Rhizobium meliloti</name>
    <name type="common">Ensifer meliloti</name>
    <name type="synonym">Sinorhizobium meliloti</name>
    <dbReference type="NCBI Taxonomy" id="382"/>
    <lineage>
        <taxon>Bacteria</taxon>
        <taxon>Pseudomonadati</taxon>
        <taxon>Pseudomonadota</taxon>
        <taxon>Alphaproteobacteria</taxon>
        <taxon>Hyphomicrobiales</taxon>
        <taxon>Rhizobiaceae</taxon>
        <taxon>Sinorhizobium/Ensifer group</taxon>
        <taxon>Sinorhizobium</taxon>
    </lineage>
</organism>
<dbReference type="GO" id="GO:0003677">
    <property type="term" value="F:DNA binding"/>
    <property type="evidence" value="ECO:0007669"/>
    <property type="project" value="InterPro"/>
</dbReference>
<evidence type="ECO:0000259" key="1">
    <source>
        <dbReference type="PROSITE" id="PS50943"/>
    </source>
</evidence>
<dbReference type="EMBL" id="WISP01000220">
    <property type="protein sequence ID" value="MQW08445.1"/>
    <property type="molecule type" value="Genomic_DNA"/>
</dbReference>
<name>A0A6A8A0U0_RHIML</name>
<dbReference type="CDD" id="cd00093">
    <property type="entry name" value="HTH_XRE"/>
    <property type="match status" value="1"/>
</dbReference>
<accession>A0A6A8A0U0</accession>
<dbReference type="Pfam" id="PF01381">
    <property type="entry name" value="HTH_3"/>
    <property type="match status" value="1"/>
</dbReference>